<dbReference type="RefSeq" id="WP_203761304.1">
    <property type="nucleotide sequence ID" value="NZ_BAAABO010000029.1"/>
</dbReference>
<protein>
    <recommendedName>
        <fullName evidence="1">DUF6891 domain-containing protein</fullName>
    </recommendedName>
</protein>
<accession>A0ABQ3Y052</accession>
<dbReference type="Proteomes" id="UP000609879">
    <property type="component" value="Unassembled WGS sequence"/>
</dbReference>
<evidence type="ECO:0000313" key="3">
    <source>
        <dbReference type="Proteomes" id="UP000609879"/>
    </source>
</evidence>
<dbReference type="Pfam" id="PF21831">
    <property type="entry name" value="DUF6891"/>
    <property type="match status" value="1"/>
</dbReference>
<feature type="domain" description="DUF6891" evidence="1">
    <location>
        <begin position="2"/>
        <end position="122"/>
    </location>
</feature>
<keyword evidence="3" id="KW-1185">Reference proteome</keyword>
<gene>
    <name evidence="2" type="ORF">Ade02nite_20230</name>
</gene>
<sequence>MSDRERLRNAFAALNAHGIAVSFNLAGTTGVRDDNMTDYRQAAADAGTDRWVGAHVGAHAHGGAFFDAFGQLRHHYHQKPVDVLYWSFPHQQPDIAVTAVKLFRDQGLTADWSGEISDCVVVRLDGAS</sequence>
<comment type="caution">
    <text evidence="2">The sequence shown here is derived from an EMBL/GenBank/DDBJ whole genome shotgun (WGS) entry which is preliminary data.</text>
</comment>
<proteinExistence type="predicted"/>
<organism evidence="2 3">
    <name type="scientific">Paractinoplanes deccanensis</name>
    <dbReference type="NCBI Taxonomy" id="113561"/>
    <lineage>
        <taxon>Bacteria</taxon>
        <taxon>Bacillati</taxon>
        <taxon>Actinomycetota</taxon>
        <taxon>Actinomycetes</taxon>
        <taxon>Micromonosporales</taxon>
        <taxon>Micromonosporaceae</taxon>
        <taxon>Paractinoplanes</taxon>
    </lineage>
</organism>
<reference evidence="2 3" key="1">
    <citation type="submission" date="2021-01" db="EMBL/GenBank/DDBJ databases">
        <title>Whole genome shotgun sequence of Actinoplanes deccanensis NBRC 13994.</title>
        <authorList>
            <person name="Komaki H."/>
            <person name="Tamura T."/>
        </authorList>
    </citation>
    <scope>NUCLEOTIDE SEQUENCE [LARGE SCALE GENOMIC DNA]</scope>
    <source>
        <strain evidence="2 3">NBRC 13994</strain>
    </source>
</reference>
<dbReference type="EMBL" id="BOMI01000033">
    <property type="protein sequence ID" value="GID73382.1"/>
    <property type="molecule type" value="Genomic_DNA"/>
</dbReference>
<dbReference type="InterPro" id="IPR054186">
    <property type="entry name" value="DUF6891"/>
</dbReference>
<evidence type="ECO:0000259" key="1">
    <source>
        <dbReference type="Pfam" id="PF21831"/>
    </source>
</evidence>
<name>A0ABQ3Y052_9ACTN</name>
<evidence type="ECO:0000313" key="2">
    <source>
        <dbReference type="EMBL" id="GID73382.1"/>
    </source>
</evidence>